<organism evidence="11 12">
    <name type="scientific">Protopolystoma xenopodis</name>
    <dbReference type="NCBI Taxonomy" id="117903"/>
    <lineage>
        <taxon>Eukaryota</taxon>
        <taxon>Metazoa</taxon>
        <taxon>Spiralia</taxon>
        <taxon>Lophotrochozoa</taxon>
        <taxon>Platyhelminthes</taxon>
        <taxon>Monogenea</taxon>
        <taxon>Polyopisthocotylea</taxon>
        <taxon>Polystomatidea</taxon>
        <taxon>Polystomatidae</taxon>
        <taxon>Protopolystoma</taxon>
    </lineage>
</organism>
<evidence type="ECO:0000256" key="3">
    <source>
        <dbReference type="ARBA" id="ARBA00022777"/>
    </source>
</evidence>
<dbReference type="OrthoDB" id="10252354at2759"/>
<dbReference type="PANTHER" id="PTHR48013:SF9">
    <property type="entry name" value="DUAL SPECIFICITY MITOGEN-ACTIVATED PROTEIN KINASE KINASE 5"/>
    <property type="match status" value="1"/>
</dbReference>
<gene>
    <name evidence="11" type="ORF">PXEA_LOCUS22179</name>
</gene>
<dbReference type="Proteomes" id="UP000784294">
    <property type="component" value="Unassembled WGS sequence"/>
</dbReference>
<evidence type="ECO:0000256" key="9">
    <source>
        <dbReference type="ARBA" id="ARBA00051693"/>
    </source>
</evidence>
<dbReference type="EMBL" id="CAAALY010097402">
    <property type="protein sequence ID" value="VEL28739.1"/>
    <property type="molecule type" value="Genomic_DNA"/>
</dbReference>
<keyword evidence="12" id="KW-1185">Reference proteome</keyword>
<evidence type="ECO:0000256" key="5">
    <source>
        <dbReference type="ARBA" id="ARBA00038035"/>
    </source>
</evidence>
<evidence type="ECO:0000256" key="7">
    <source>
        <dbReference type="ARBA" id="ARBA00049014"/>
    </source>
</evidence>
<evidence type="ECO:0000256" key="2">
    <source>
        <dbReference type="ARBA" id="ARBA00022741"/>
    </source>
</evidence>
<dbReference type="EC" id="2.7.12.2" evidence="6"/>
<comment type="similarity">
    <text evidence="5">Belongs to the protein kinase superfamily. STE Ser/Thr protein kinase family. MAP kinase kinase subfamily.</text>
</comment>
<comment type="caution">
    <text evidence="11">The sequence shown here is derived from an EMBL/GenBank/DDBJ whole genome shotgun (WGS) entry which is preliminary data.</text>
</comment>
<evidence type="ECO:0000313" key="12">
    <source>
        <dbReference type="Proteomes" id="UP000784294"/>
    </source>
</evidence>
<dbReference type="SUPFAM" id="SSF56112">
    <property type="entry name" value="Protein kinase-like (PK-like)"/>
    <property type="match status" value="1"/>
</dbReference>
<accession>A0A448X5S2</accession>
<dbReference type="InterPro" id="IPR000719">
    <property type="entry name" value="Prot_kinase_dom"/>
</dbReference>
<evidence type="ECO:0000256" key="6">
    <source>
        <dbReference type="ARBA" id="ARBA00038999"/>
    </source>
</evidence>
<evidence type="ECO:0000313" key="11">
    <source>
        <dbReference type="EMBL" id="VEL28739.1"/>
    </source>
</evidence>
<name>A0A448X5S2_9PLAT</name>
<keyword evidence="1" id="KW-0808">Transferase</keyword>
<protein>
    <recommendedName>
        <fullName evidence="6">mitogen-activated protein kinase kinase</fullName>
        <ecNumber evidence="6">2.7.12.2</ecNumber>
    </recommendedName>
</protein>
<comment type="catalytic activity">
    <reaction evidence="8">
        <text>L-threonyl-[protein] + ATP = O-phospho-L-threonyl-[protein] + ADP + H(+)</text>
        <dbReference type="Rhea" id="RHEA:46608"/>
        <dbReference type="Rhea" id="RHEA-COMP:11060"/>
        <dbReference type="Rhea" id="RHEA-COMP:11605"/>
        <dbReference type="ChEBI" id="CHEBI:15378"/>
        <dbReference type="ChEBI" id="CHEBI:30013"/>
        <dbReference type="ChEBI" id="CHEBI:30616"/>
        <dbReference type="ChEBI" id="CHEBI:61977"/>
        <dbReference type="ChEBI" id="CHEBI:456216"/>
        <dbReference type="EC" id="2.7.12.2"/>
    </reaction>
</comment>
<dbReference type="PROSITE" id="PS50011">
    <property type="entry name" value="PROTEIN_KINASE_DOM"/>
    <property type="match status" value="1"/>
</dbReference>
<dbReference type="Gene3D" id="1.10.510.10">
    <property type="entry name" value="Transferase(Phosphotransferase) domain 1"/>
    <property type="match status" value="1"/>
</dbReference>
<comment type="catalytic activity">
    <reaction evidence="9">
        <text>L-tyrosyl-[protein] + ATP = O-phospho-L-tyrosyl-[protein] + ADP + H(+)</text>
        <dbReference type="Rhea" id="RHEA:10596"/>
        <dbReference type="Rhea" id="RHEA-COMP:10136"/>
        <dbReference type="Rhea" id="RHEA-COMP:20101"/>
        <dbReference type="ChEBI" id="CHEBI:15378"/>
        <dbReference type="ChEBI" id="CHEBI:30616"/>
        <dbReference type="ChEBI" id="CHEBI:46858"/>
        <dbReference type="ChEBI" id="CHEBI:61978"/>
        <dbReference type="ChEBI" id="CHEBI:456216"/>
        <dbReference type="EC" id="2.7.12.2"/>
    </reaction>
</comment>
<keyword evidence="3" id="KW-0418">Kinase</keyword>
<reference evidence="11" key="1">
    <citation type="submission" date="2018-11" db="EMBL/GenBank/DDBJ databases">
        <authorList>
            <consortium name="Pathogen Informatics"/>
        </authorList>
    </citation>
    <scope>NUCLEOTIDE SEQUENCE</scope>
</reference>
<dbReference type="PANTHER" id="PTHR48013">
    <property type="entry name" value="DUAL SPECIFICITY MITOGEN-ACTIVATED PROTEIN KINASE KINASE 5-RELATED"/>
    <property type="match status" value="1"/>
</dbReference>
<dbReference type="GO" id="GO:0005524">
    <property type="term" value="F:ATP binding"/>
    <property type="evidence" value="ECO:0007669"/>
    <property type="project" value="UniProtKB-KW"/>
</dbReference>
<evidence type="ECO:0000256" key="8">
    <source>
        <dbReference type="ARBA" id="ARBA00049299"/>
    </source>
</evidence>
<evidence type="ECO:0000259" key="10">
    <source>
        <dbReference type="PROSITE" id="PS50011"/>
    </source>
</evidence>
<evidence type="ECO:0000256" key="4">
    <source>
        <dbReference type="ARBA" id="ARBA00022840"/>
    </source>
</evidence>
<comment type="catalytic activity">
    <reaction evidence="7">
        <text>L-seryl-[protein] + ATP = O-phospho-L-seryl-[protein] + ADP + H(+)</text>
        <dbReference type="Rhea" id="RHEA:17989"/>
        <dbReference type="Rhea" id="RHEA-COMP:9863"/>
        <dbReference type="Rhea" id="RHEA-COMP:11604"/>
        <dbReference type="ChEBI" id="CHEBI:15378"/>
        <dbReference type="ChEBI" id="CHEBI:29999"/>
        <dbReference type="ChEBI" id="CHEBI:30616"/>
        <dbReference type="ChEBI" id="CHEBI:83421"/>
        <dbReference type="ChEBI" id="CHEBI:456216"/>
        <dbReference type="EC" id="2.7.12.2"/>
    </reaction>
</comment>
<keyword evidence="4" id="KW-0067">ATP-binding</keyword>
<evidence type="ECO:0000256" key="1">
    <source>
        <dbReference type="ARBA" id="ARBA00022679"/>
    </source>
</evidence>
<keyword evidence="2" id="KW-0547">Nucleotide-binding</keyword>
<proteinExistence type="inferred from homology"/>
<dbReference type="InterPro" id="IPR011009">
    <property type="entry name" value="Kinase-like_dom_sf"/>
</dbReference>
<feature type="domain" description="Protein kinase" evidence="10">
    <location>
        <begin position="1"/>
        <end position="99"/>
    </location>
</feature>
<dbReference type="GO" id="GO:0004708">
    <property type="term" value="F:MAP kinase kinase activity"/>
    <property type="evidence" value="ECO:0007669"/>
    <property type="project" value="UniProtKB-EC"/>
</dbReference>
<dbReference type="Pfam" id="PF00069">
    <property type="entry name" value="Pkinase"/>
    <property type="match status" value="1"/>
</dbReference>
<sequence>MSYNTVCDFGISAELVDSLAQSNVGTQNYLAPERISPRERSGYRIQSDVWSLGLSVLEMAIGEHPYPKTVDFFHQLDQVHGNRVCKEILRDEPLVLRVS</sequence>
<dbReference type="AlphaFoldDB" id="A0A448X5S2"/>